<feature type="region of interest" description="Disordered" evidence="1">
    <location>
        <begin position="1"/>
        <end position="38"/>
    </location>
</feature>
<feature type="region of interest" description="Disordered" evidence="1">
    <location>
        <begin position="53"/>
        <end position="131"/>
    </location>
</feature>
<proteinExistence type="predicted"/>
<comment type="caution">
    <text evidence="2">The sequence shown here is derived from an EMBL/GenBank/DDBJ whole genome shotgun (WGS) entry which is preliminary data.</text>
</comment>
<organism evidence="2 3">
    <name type="scientific">Thalassiosira oceanica</name>
    <name type="common">Marine diatom</name>
    <dbReference type="NCBI Taxonomy" id="159749"/>
    <lineage>
        <taxon>Eukaryota</taxon>
        <taxon>Sar</taxon>
        <taxon>Stramenopiles</taxon>
        <taxon>Ochrophyta</taxon>
        <taxon>Bacillariophyta</taxon>
        <taxon>Coscinodiscophyceae</taxon>
        <taxon>Thalassiosirophycidae</taxon>
        <taxon>Thalassiosirales</taxon>
        <taxon>Thalassiosiraceae</taxon>
        <taxon>Thalassiosira</taxon>
    </lineage>
</organism>
<feature type="non-terminal residue" evidence="2">
    <location>
        <position position="131"/>
    </location>
</feature>
<evidence type="ECO:0000313" key="2">
    <source>
        <dbReference type="EMBL" id="EJK46913.1"/>
    </source>
</evidence>
<feature type="compositionally biased region" description="Gly residues" evidence="1">
    <location>
        <begin position="92"/>
        <end position="106"/>
    </location>
</feature>
<keyword evidence="3" id="KW-1185">Reference proteome</keyword>
<evidence type="ECO:0000313" key="3">
    <source>
        <dbReference type="Proteomes" id="UP000266841"/>
    </source>
</evidence>
<gene>
    <name evidence="2" type="ORF">THAOC_34399</name>
</gene>
<sequence>MPSATEVDLDRASIDSNVRSGTYDAPVPSTAAAEQTAPGAAATKVLKFSPSLEEVHHGGVGGVPTDDGAGRVAGGDGAPPPRASSPVAMPDGAGGDSGKGLGGGGTAAVTPGLKAKDMMRFIDGGDDDAAP</sequence>
<name>K0R2K7_THAOC</name>
<dbReference type="Proteomes" id="UP000266841">
    <property type="component" value="Unassembled WGS sequence"/>
</dbReference>
<reference evidence="2 3" key="1">
    <citation type="journal article" date="2012" name="Genome Biol.">
        <title>Genome and low-iron response of an oceanic diatom adapted to chronic iron limitation.</title>
        <authorList>
            <person name="Lommer M."/>
            <person name="Specht M."/>
            <person name="Roy A.S."/>
            <person name="Kraemer L."/>
            <person name="Andreson R."/>
            <person name="Gutowska M.A."/>
            <person name="Wolf J."/>
            <person name="Bergner S.V."/>
            <person name="Schilhabel M.B."/>
            <person name="Klostermeier U.C."/>
            <person name="Beiko R.G."/>
            <person name="Rosenstiel P."/>
            <person name="Hippler M."/>
            <person name="Laroche J."/>
        </authorList>
    </citation>
    <scope>NUCLEOTIDE SEQUENCE [LARGE SCALE GENOMIC DNA]</scope>
    <source>
        <strain evidence="2 3">CCMP1005</strain>
    </source>
</reference>
<dbReference type="EMBL" id="AGNL01047465">
    <property type="protein sequence ID" value="EJK46913.1"/>
    <property type="molecule type" value="Genomic_DNA"/>
</dbReference>
<protein>
    <submittedName>
        <fullName evidence="2">Uncharacterized protein</fullName>
    </submittedName>
</protein>
<dbReference type="AlphaFoldDB" id="K0R2K7"/>
<evidence type="ECO:0000256" key="1">
    <source>
        <dbReference type="SAM" id="MobiDB-lite"/>
    </source>
</evidence>
<accession>K0R2K7</accession>